<dbReference type="GO" id="GO:0005975">
    <property type="term" value="P:carbohydrate metabolic process"/>
    <property type="evidence" value="ECO:0007669"/>
    <property type="project" value="InterPro"/>
</dbReference>
<evidence type="ECO:0000259" key="14">
    <source>
        <dbReference type="Pfam" id="PF02880"/>
    </source>
</evidence>
<comment type="catalytic activity">
    <reaction evidence="1">
        <text>alpha-D-mannose 1-phosphate = D-mannose 6-phosphate</text>
        <dbReference type="Rhea" id="RHEA:11140"/>
        <dbReference type="ChEBI" id="CHEBI:58409"/>
        <dbReference type="ChEBI" id="CHEBI:58735"/>
        <dbReference type="EC" id="5.4.2.8"/>
    </reaction>
</comment>
<keyword evidence="9 15" id="KW-0413">Isomerase</keyword>
<dbReference type="InterPro" id="IPR016066">
    <property type="entry name" value="A-D-PHexomutase_CS"/>
</dbReference>
<comment type="pathway">
    <text evidence="3">Nucleotide-sugar biosynthesis; GDP-alpha-D-mannose biosynthesis; alpha-D-mannose 1-phosphate from D-fructose 6-phosphate: step 2/2.</text>
</comment>
<dbReference type="OrthoDB" id="9803322at2"/>
<dbReference type="PRINTS" id="PR00509">
    <property type="entry name" value="PGMPMM"/>
</dbReference>
<evidence type="ECO:0000256" key="10">
    <source>
        <dbReference type="RuleBase" id="RU004326"/>
    </source>
</evidence>
<comment type="caution">
    <text evidence="15">The sequence shown here is derived from an EMBL/GenBank/DDBJ whole genome shotgun (WGS) entry which is preliminary data.</text>
</comment>
<dbReference type="PROSITE" id="PS00710">
    <property type="entry name" value="PGM_PMM"/>
    <property type="match status" value="1"/>
</dbReference>
<dbReference type="InterPro" id="IPR036900">
    <property type="entry name" value="A-D-PHexomutase_C_sf"/>
</dbReference>
<evidence type="ECO:0000256" key="8">
    <source>
        <dbReference type="ARBA" id="ARBA00022842"/>
    </source>
</evidence>
<evidence type="ECO:0000259" key="11">
    <source>
        <dbReference type="Pfam" id="PF00408"/>
    </source>
</evidence>
<feature type="domain" description="Alpha-D-phosphohexomutase C-terminal" evidence="11">
    <location>
        <begin position="375"/>
        <end position="439"/>
    </location>
</feature>
<keyword evidence="6" id="KW-0597">Phosphoprotein</keyword>
<gene>
    <name evidence="15" type="ORF">CWE09_05970</name>
</gene>
<dbReference type="InterPro" id="IPR005845">
    <property type="entry name" value="A-D-PHexomutase_a/b/a-II"/>
</dbReference>
<keyword evidence="8 10" id="KW-0460">Magnesium</keyword>
<feature type="domain" description="Alpha-D-phosphohexomutase alpha/beta/alpha" evidence="12">
    <location>
        <begin position="5"/>
        <end position="134"/>
    </location>
</feature>
<dbReference type="Pfam" id="PF02880">
    <property type="entry name" value="PGM_PMM_III"/>
    <property type="match status" value="1"/>
</dbReference>
<dbReference type="Gene3D" id="3.40.120.10">
    <property type="entry name" value="Alpha-D-Glucose-1,6-Bisphosphate, subunit A, domain 3"/>
    <property type="match status" value="3"/>
</dbReference>
<evidence type="ECO:0000259" key="13">
    <source>
        <dbReference type="Pfam" id="PF02879"/>
    </source>
</evidence>
<dbReference type="InterPro" id="IPR005843">
    <property type="entry name" value="A-D-PHexomutase_C"/>
</dbReference>
<evidence type="ECO:0000256" key="4">
    <source>
        <dbReference type="ARBA" id="ARBA00010231"/>
    </source>
</evidence>
<protein>
    <recommendedName>
        <fullName evidence="5">phosphomannomutase</fullName>
        <ecNumber evidence="5">5.4.2.8</ecNumber>
    </recommendedName>
</protein>
<dbReference type="Pfam" id="PF00408">
    <property type="entry name" value="PGM_PMM_IV"/>
    <property type="match status" value="1"/>
</dbReference>
<dbReference type="EMBL" id="PIPL01000001">
    <property type="protein sequence ID" value="RUO26259.1"/>
    <property type="molecule type" value="Genomic_DNA"/>
</dbReference>
<dbReference type="EC" id="5.4.2.8" evidence="5"/>
<accession>A0A432W887</accession>
<evidence type="ECO:0000259" key="12">
    <source>
        <dbReference type="Pfam" id="PF02878"/>
    </source>
</evidence>
<feature type="domain" description="Alpha-D-phosphohexomutase alpha/beta/alpha" evidence="14">
    <location>
        <begin position="260"/>
        <end position="370"/>
    </location>
</feature>
<dbReference type="Pfam" id="PF02879">
    <property type="entry name" value="PGM_PMM_II"/>
    <property type="match status" value="1"/>
</dbReference>
<keyword evidence="16" id="KW-1185">Reference proteome</keyword>
<comment type="cofactor">
    <cofactor evidence="2">
        <name>Mg(2+)</name>
        <dbReference type="ChEBI" id="CHEBI:18420"/>
    </cofactor>
</comment>
<dbReference type="Pfam" id="PF02878">
    <property type="entry name" value="PGM_PMM_I"/>
    <property type="match status" value="1"/>
</dbReference>
<dbReference type="AlphaFoldDB" id="A0A432W887"/>
<evidence type="ECO:0000313" key="15">
    <source>
        <dbReference type="EMBL" id="RUO26259.1"/>
    </source>
</evidence>
<dbReference type="Gene3D" id="3.30.310.50">
    <property type="entry name" value="Alpha-D-phosphohexomutase, C-terminal domain"/>
    <property type="match status" value="1"/>
</dbReference>
<dbReference type="SUPFAM" id="SSF55957">
    <property type="entry name" value="Phosphoglucomutase, C-terminal domain"/>
    <property type="match status" value="1"/>
</dbReference>
<evidence type="ECO:0000256" key="5">
    <source>
        <dbReference type="ARBA" id="ARBA00012730"/>
    </source>
</evidence>
<evidence type="ECO:0000256" key="7">
    <source>
        <dbReference type="ARBA" id="ARBA00022723"/>
    </source>
</evidence>
<dbReference type="RefSeq" id="WP_126803073.1">
    <property type="nucleotide sequence ID" value="NZ_PIPL01000001.1"/>
</dbReference>
<dbReference type="InterPro" id="IPR005846">
    <property type="entry name" value="A-D-PHexomutase_a/b/a-III"/>
</dbReference>
<evidence type="ECO:0000256" key="3">
    <source>
        <dbReference type="ARBA" id="ARBA00004699"/>
    </source>
</evidence>
<dbReference type="GO" id="GO:0004615">
    <property type="term" value="F:phosphomannomutase activity"/>
    <property type="evidence" value="ECO:0007669"/>
    <property type="project" value="UniProtKB-EC"/>
</dbReference>
<dbReference type="InterPro" id="IPR005844">
    <property type="entry name" value="A-D-PHexomutase_a/b/a-I"/>
</dbReference>
<dbReference type="InterPro" id="IPR005841">
    <property type="entry name" value="Alpha-D-phosphohexomutase_SF"/>
</dbReference>
<dbReference type="PANTHER" id="PTHR43771:SF1">
    <property type="entry name" value="PHOSPHOMANNOMUTASE"/>
    <property type="match status" value="1"/>
</dbReference>
<evidence type="ECO:0000256" key="6">
    <source>
        <dbReference type="ARBA" id="ARBA00022553"/>
    </source>
</evidence>
<dbReference type="InterPro" id="IPR016055">
    <property type="entry name" value="A-D-PHexomutase_a/b/a-I/II/III"/>
</dbReference>
<name>A0A432W887_9GAMM</name>
<evidence type="ECO:0000256" key="9">
    <source>
        <dbReference type="ARBA" id="ARBA00023235"/>
    </source>
</evidence>
<dbReference type="PANTHER" id="PTHR43771">
    <property type="entry name" value="PHOSPHOMANNOMUTASE"/>
    <property type="match status" value="1"/>
</dbReference>
<dbReference type="Proteomes" id="UP000288293">
    <property type="component" value="Unassembled WGS sequence"/>
</dbReference>
<evidence type="ECO:0000313" key="16">
    <source>
        <dbReference type="Proteomes" id="UP000288293"/>
    </source>
</evidence>
<evidence type="ECO:0000256" key="1">
    <source>
        <dbReference type="ARBA" id="ARBA00000586"/>
    </source>
</evidence>
<dbReference type="GO" id="GO:0000287">
    <property type="term" value="F:magnesium ion binding"/>
    <property type="evidence" value="ECO:0007669"/>
    <property type="project" value="InterPro"/>
</dbReference>
<proteinExistence type="inferred from homology"/>
<organism evidence="15 16">
    <name type="scientific">Aliidiomarina minuta</name>
    <dbReference type="NCBI Taxonomy" id="880057"/>
    <lineage>
        <taxon>Bacteria</taxon>
        <taxon>Pseudomonadati</taxon>
        <taxon>Pseudomonadota</taxon>
        <taxon>Gammaproteobacteria</taxon>
        <taxon>Alteromonadales</taxon>
        <taxon>Idiomarinaceae</taxon>
        <taxon>Aliidiomarina</taxon>
    </lineage>
</organism>
<keyword evidence="7 10" id="KW-0479">Metal-binding</keyword>
<reference evidence="15 16" key="1">
    <citation type="journal article" date="2011" name="Front. Microbiol.">
        <title>Genomic signatures of strain selection and enhancement in Bacillus atrophaeus var. globigii, a historical biowarfare simulant.</title>
        <authorList>
            <person name="Gibbons H.S."/>
            <person name="Broomall S.M."/>
            <person name="McNew L.A."/>
            <person name="Daligault H."/>
            <person name="Chapman C."/>
            <person name="Bruce D."/>
            <person name="Karavis M."/>
            <person name="Krepps M."/>
            <person name="McGregor P.A."/>
            <person name="Hong C."/>
            <person name="Park K.H."/>
            <person name="Akmal A."/>
            <person name="Feldman A."/>
            <person name="Lin J.S."/>
            <person name="Chang W.E."/>
            <person name="Higgs B.W."/>
            <person name="Demirev P."/>
            <person name="Lindquist J."/>
            <person name="Liem A."/>
            <person name="Fochler E."/>
            <person name="Read T.D."/>
            <person name="Tapia R."/>
            <person name="Johnson S."/>
            <person name="Bishop-Lilly K.A."/>
            <person name="Detter C."/>
            <person name="Han C."/>
            <person name="Sozhamannan S."/>
            <person name="Rosenzweig C.N."/>
            <person name="Skowronski E.W."/>
        </authorList>
    </citation>
    <scope>NUCLEOTIDE SEQUENCE [LARGE SCALE GENOMIC DNA]</scope>
    <source>
        <strain evidence="15 16">MLST1</strain>
    </source>
</reference>
<dbReference type="SUPFAM" id="SSF53738">
    <property type="entry name" value="Phosphoglucomutase, first 3 domains"/>
    <property type="match status" value="3"/>
</dbReference>
<sequence length="455" mass="50707">MKLNCFKAYDIRGRLGDELNDDIAYRIGRAYGEYLQPENVVVGGDVRLTSEALKNALADGLRDAGVNVIDIGLAGTEEIYFATSYLKTGGGIIVTASHNPMDYNGMKLVREDSRPISGDTGLRDIQRLAEENNFQDKEQRGSLTVKNILSAYTAHLFSYITPENIKPLKLVINSGNGAAGHVIDALVERFRASEVPLEIVKVHNEPDGHFPNGIPNPLLPENRQDTIDAVLAHDADLGIAFDGDFDRCFFFDHQGTFIEGYYIVGLLAEAFLQKNQGSKIIHDPRLVWNTIDIAEANGGIAIQSKTGHAFIKERMRKEDAVYGGEMSAHHYFKDFAYCDSGMIPWLLVAELICVKGLSLHQLVRERMTAYPSSGEINFVLAEPARALEEVERVYSKDAITLDRTDGISLEFKDWRLNLRSSNTEPVVRLNIETRSKPALVTEKVTEIETLLRKFS</sequence>
<dbReference type="CDD" id="cd03089">
    <property type="entry name" value="PMM_PGM"/>
    <property type="match status" value="1"/>
</dbReference>
<evidence type="ECO:0000256" key="2">
    <source>
        <dbReference type="ARBA" id="ARBA00001946"/>
    </source>
</evidence>
<comment type="similarity">
    <text evidence="4 10">Belongs to the phosphohexose mutase family.</text>
</comment>
<feature type="domain" description="Alpha-D-phosphohexomutase alpha/beta/alpha" evidence="13">
    <location>
        <begin position="151"/>
        <end position="255"/>
    </location>
</feature>